<dbReference type="PROSITE" id="PS51318">
    <property type="entry name" value="TAT"/>
    <property type="match status" value="1"/>
</dbReference>
<evidence type="ECO:0000313" key="3">
    <source>
        <dbReference type="Proteomes" id="UP000265768"/>
    </source>
</evidence>
<sequence length="493" mass="52710">MPAHDAPRGDRLGRRGFLAGVAATAGFGALDGLVARQAHAAAGRPLPAASPAGGGYGPLRPVTRTDPVTGMSDTLLLPEGFDFRFFGCAGTRMDDGAIVPLGHDGMAAFPGPRRTVRLVRNHEEATGSPWAVPSGTDPARRYDVKGSGGTSTLEIRFDGGVPVLSRSWMSIAGTIKNCAGGPTPWGSWLTCEETTEGTSPFKPDSAGRPYRGNNGWTKPHGYVFEVPSAGEGLTDPVPLTAMGRFVHEAIAVDPWSGHIYETEDRDTAGFYRFTPARRGKPAEGGRLQMLKVKDRPGYDTRTGQRPGRPLACTWVDIADPDPAGAESDSLAVYKQGAALGGATFARIEGCWWGNGAVYFCATEGGDAGQGQVWEYRPLGPYGVLRLVFESPGMETLSFPDNITVTPRGSLLLCEDTDLRTTYHLQGLTRDGTLFPFCSHENEDEWCGATFSPDGRYLFANLQGTARGIPTDPATFAMRGRTVAIWGPWERGPL</sequence>
<dbReference type="Pfam" id="PF05787">
    <property type="entry name" value="PhoX"/>
    <property type="match status" value="1"/>
</dbReference>
<accession>A0A3A4BWM7</accession>
<dbReference type="EMBL" id="QZEY01000001">
    <property type="protein sequence ID" value="RJL35988.1"/>
    <property type="molecule type" value="Genomic_DNA"/>
</dbReference>
<name>A0A3A4BWM7_9ACTN</name>
<evidence type="ECO:0000256" key="1">
    <source>
        <dbReference type="SAM" id="MobiDB-lite"/>
    </source>
</evidence>
<organism evidence="2 3">
    <name type="scientific">Bailinhaonella thermotolerans</name>
    <dbReference type="NCBI Taxonomy" id="1070861"/>
    <lineage>
        <taxon>Bacteria</taxon>
        <taxon>Bacillati</taxon>
        <taxon>Actinomycetota</taxon>
        <taxon>Actinomycetes</taxon>
        <taxon>Streptosporangiales</taxon>
        <taxon>Streptosporangiaceae</taxon>
        <taxon>Bailinhaonella</taxon>
    </lineage>
</organism>
<dbReference type="Proteomes" id="UP000265768">
    <property type="component" value="Unassembled WGS sequence"/>
</dbReference>
<dbReference type="InterPro" id="IPR011041">
    <property type="entry name" value="Quinoprot_gluc/sorb_DH_b-prop"/>
</dbReference>
<dbReference type="InterPro" id="IPR008557">
    <property type="entry name" value="PhoX"/>
</dbReference>
<keyword evidence="3" id="KW-1185">Reference proteome</keyword>
<proteinExistence type="predicted"/>
<gene>
    <name evidence="2" type="ORF">D5H75_04300</name>
</gene>
<feature type="region of interest" description="Disordered" evidence="1">
    <location>
        <begin position="44"/>
        <end position="65"/>
    </location>
</feature>
<protein>
    <submittedName>
        <fullName evidence="2">DUF839 domain-containing protein</fullName>
    </submittedName>
</protein>
<dbReference type="RefSeq" id="WP_119924962.1">
    <property type="nucleotide sequence ID" value="NZ_QZEY01000001.1"/>
</dbReference>
<comment type="caution">
    <text evidence="2">The sequence shown here is derived from an EMBL/GenBank/DDBJ whole genome shotgun (WGS) entry which is preliminary data.</text>
</comment>
<dbReference type="PANTHER" id="PTHR35399">
    <property type="entry name" value="SLR8030 PROTEIN"/>
    <property type="match status" value="1"/>
</dbReference>
<dbReference type="AlphaFoldDB" id="A0A3A4BWM7"/>
<reference evidence="2 3" key="1">
    <citation type="submission" date="2018-09" db="EMBL/GenBank/DDBJ databases">
        <title>YIM 75507 draft genome.</title>
        <authorList>
            <person name="Tang S."/>
            <person name="Feng Y."/>
        </authorList>
    </citation>
    <scope>NUCLEOTIDE SEQUENCE [LARGE SCALE GENOMIC DNA]</scope>
    <source>
        <strain evidence="2 3">YIM 75507</strain>
    </source>
</reference>
<dbReference type="SUPFAM" id="SSF50952">
    <property type="entry name" value="Soluble quinoprotein glucose dehydrogenase"/>
    <property type="match status" value="1"/>
</dbReference>
<dbReference type="PANTHER" id="PTHR35399:SF4">
    <property type="entry name" value="MEMBRANE PROTEIN"/>
    <property type="match status" value="1"/>
</dbReference>
<dbReference type="InterPro" id="IPR006311">
    <property type="entry name" value="TAT_signal"/>
</dbReference>
<dbReference type="OrthoDB" id="5169219at2"/>
<evidence type="ECO:0000313" key="2">
    <source>
        <dbReference type="EMBL" id="RJL35988.1"/>
    </source>
</evidence>